<comment type="caution">
    <text evidence="2">The sequence shown here is derived from an EMBL/GenBank/DDBJ whole genome shotgun (WGS) entry which is preliminary data.</text>
</comment>
<dbReference type="RefSeq" id="WP_254664386.1">
    <property type="nucleotide sequence ID" value="NZ_JAVDUG010000006.1"/>
</dbReference>
<protein>
    <submittedName>
        <fullName evidence="2">DNA-directed RNA polymerase specialized sigma24 family protein</fullName>
    </submittedName>
</protein>
<accession>A0ABU1QK03</accession>
<reference evidence="2 3" key="1">
    <citation type="submission" date="2023-07" db="EMBL/GenBank/DDBJ databases">
        <title>Sorghum-associated microbial communities from plants grown in Nebraska, USA.</title>
        <authorList>
            <person name="Schachtman D."/>
        </authorList>
    </citation>
    <scope>NUCLEOTIDE SEQUENCE [LARGE SCALE GENOMIC DNA]</scope>
    <source>
        <strain evidence="2 3">BE143</strain>
    </source>
</reference>
<keyword evidence="2" id="KW-0240">DNA-directed RNA polymerase</keyword>
<dbReference type="Pfam" id="PF08281">
    <property type="entry name" value="Sigma70_r4_2"/>
    <property type="match status" value="1"/>
</dbReference>
<keyword evidence="2" id="KW-0804">Transcription</keyword>
<dbReference type="GO" id="GO:0000428">
    <property type="term" value="C:DNA-directed RNA polymerase complex"/>
    <property type="evidence" value="ECO:0007669"/>
    <property type="project" value="UniProtKB-KW"/>
</dbReference>
<dbReference type="Proteomes" id="UP001266807">
    <property type="component" value="Unassembled WGS sequence"/>
</dbReference>
<evidence type="ECO:0000313" key="2">
    <source>
        <dbReference type="EMBL" id="MDR6779978.1"/>
    </source>
</evidence>
<dbReference type="EMBL" id="JAVDUG010000006">
    <property type="protein sequence ID" value="MDR6779978.1"/>
    <property type="molecule type" value="Genomic_DNA"/>
</dbReference>
<dbReference type="InterPro" id="IPR013324">
    <property type="entry name" value="RNA_pol_sigma_r3/r4-like"/>
</dbReference>
<name>A0ABU1QK03_9BACL</name>
<dbReference type="SUPFAM" id="SSF88659">
    <property type="entry name" value="Sigma3 and sigma4 domains of RNA polymerase sigma factors"/>
    <property type="match status" value="1"/>
</dbReference>
<sequence length="83" mass="9864">MREYSSHRELFDYHWDTLDFVIQEEVERILLMVSNDEQSTVLELRLVQGYSIKETAKILNKSEAAVKSSLYRATKHIKLRYIS</sequence>
<evidence type="ECO:0000313" key="3">
    <source>
        <dbReference type="Proteomes" id="UP001266807"/>
    </source>
</evidence>
<dbReference type="Gene3D" id="1.10.10.10">
    <property type="entry name" value="Winged helix-like DNA-binding domain superfamily/Winged helix DNA-binding domain"/>
    <property type="match status" value="1"/>
</dbReference>
<proteinExistence type="predicted"/>
<dbReference type="InterPro" id="IPR013249">
    <property type="entry name" value="RNA_pol_sigma70_r4_t2"/>
</dbReference>
<feature type="domain" description="RNA polymerase sigma factor 70 region 4 type 2" evidence="1">
    <location>
        <begin position="37"/>
        <end position="77"/>
    </location>
</feature>
<dbReference type="InterPro" id="IPR036388">
    <property type="entry name" value="WH-like_DNA-bd_sf"/>
</dbReference>
<evidence type="ECO:0000259" key="1">
    <source>
        <dbReference type="Pfam" id="PF08281"/>
    </source>
</evidence>
<keyword evidence="3" id="KW-1185">Reference proteome</keyword>
<organism evidence="2 3">
    <name type="scientific">Paenibacillus peoriae</name>
    <dbReference type="NCBI Taxonomy" id="59893"/>
    <lineage>
        <taxon>Bacteria</taxon>
        <taxon>Bacillati</taxon>
        <taxon>Bacillota</taxon>
        <taxon>Bacilli</taxon>
        <taxon>Bacillales</taxon>
        <taxon>Paenibacillaceae</taxon>
        <taxon>Paenibacillus</taxon>
    </lineage>
</organism>
<gene>
    <name evidence="2" type="ORF">J2W98_004273</name>
</gene>